<dbReference type="InterPro" id="IPR011992">
    <property type="entry name" value="EF-hand-dom_pair"/>
</dbReference>
<evidence type="ECO:0000313" key="9">
    <source>
        <dbReference type="Proteomes" id="UP000318017"/>
    </source>
</evidence>
<gene>
    <name evidence="8" type="ORF">Q31a_34950</name>
</gene>
<feature type="domain" description="EF-hand" evidence="6">
    <location>
        <begin position="198"/>
        <end position="222"/>
    </location>
</feature>
<evidence type="ECO:0000259" key="7">
    <source>
        <dbReference type="PROSITE" id="PS51829"/>
    </source>
</evidence>
<dbReference type="Gene3D" id="2.60.120.260">
    <property type="entry name" value="Galactose-binding domain-like"/>
    <property type="match status" value="1"/>
</dbReference>
<evidence type="ECO:0000256" key="1">
    <source>
        <dbReference type="ARBA" id="ARBA00022670"/>
    </source>
</evidence>
<protein>
    <submittedName>
        <fullName evidence="8">EF hand</fullName>
    </submittedName>
</protein>
<dbReference type="SUPFAM" id="SSF47473">
    <property type="entry name" value="EF-hand"/>
    <property type="match status" value="2"/>
</dbReference>
<dbReference type="GO" id="GO:0004252">
    <property type="term" value="F:serine-type endopeptidase activity"/>
    <property type="evidence" value="ECO:0007669"/>
    <property type="project" value="InterPro"/>
</dbReference>
<evidence type="ECO:0000313" key="8">
    <source>
        <dbReference type="EMBL" id="QDV25172.1"/>
    </source>
</evidence>
<dbReference type="EMBL" id="CP036298">
    <property type="protein sequence ID" value="QDV25172.1"/>
    <property type="molecule type" value="Genomic_DNA"/>
</dbReference>
<feature type="signal peptide" evidence="5">
    <location>
        <begin position="1"/>
        <end position="27"/>
    </location>
</feature>
<keyword evidence="2" id="KW-0479">Metal-binding</keyword>
<feature type="domain" description="P/Homo B" evidence="7">
    <location>
        <begin position="275"/>
        <end position="436"/>
    </location>
</feature>
<dbReference type="PROSITE" id="PS50222">
    <property type="entry name" value="EF_HAND_2"/>
    <property type="match status" value="1"/>
</dbReference>
<dbReference type="OrthoDB" id="247802at2"/>
<dbReference type="InterPro" id="IPR039647">
    <property type="entry name" value="EF_hand_pair_protein_CML-like"/>
</dbReference>
<dbReference type="PROSITE" id="PS51829">
    <property type="entry name" value="P_HOMO_B"/>
    <property type="match status" value="1"/>
</dbReference>
<dbReference type="AlphaFoldDB" id="A0A518G9B7"/>
<dbReference type="CDD" id="cd00051">
    <property type="entry name" value="EFh"/>
    <property type="match status" value="1"/>
</dbReference>
<dbReference type="InterPro" id="IPR008979">
    <property type="entry name" value="Galactose-bd-like_sf"/>
</dbReference>
<organism evidence="8 9">
    <name type="scientific">Aureliella helgolandensis</name>
    <dbReference type="NCBI Taxonomy" id="2527968"/>
    <lineage>
        <taxon>Bacteria</taxon>
        <taxon>Pseudomonadati</taxon>
        <taxon>Planctomycetota</taxon>
        <taxon>Planctomycetia</taxon>
        <taxon>Pirellulales</taxon>
        <taxon>Pirellulaceae</taxon>
        <taxon>Aureliella</taxon>
    </lineage>
</organism>
<evidence type="ECO:0000256" key="4">
    <source>
        <dbReference type="ARBA" id="ARBA00022801"/>
    </source>
</evidence>
<feature type="chain" id="PRO_5021904726" evidence="5">
    <location>
        <begin position="28"/>
        <end position="437"/>
    </location>
</feature>
<dbReference type="InterPro" id="IPR002884">
    <property type="entry name" value="P_dom"/>
</dbReference>
<keyword evidence="4" id="KW-0378">Hydrolase</keyword>
<dbReference type="Proteomes" id="UP000318017">
    <property type="component" value="Chromosome"/>
</dbReference>
<reference evidence="8 9" key="1">
    <citation type="submission" date="2019-02" db="EMBL/GenBank/DDBJ databases">
        <title>Deep-cultivation of Planctomycetes and their phenomic and genomic characterization uncovers novel biology.</title>
        <authorList>
            <person name="Wiegand S."/>
            <person name="Jogler M."/>
            <person name="Boedeker C."/>
            <person name="Pinto D."/>
            <person name="Vollmers J."/>
            <person name="Rivas-Marin E."/>
            <person name="Kohn T."/>
            <person name="Peeters S.H."/>
            <person name="Heuer A."/>
            <person name="Rast P."/>
            <person name="Oberbeckmann S."/>
            <person name="Bunk B."/>
            <person name="Jeske O."/>
            <person name="Meyerdierks A."/>
            <person name="Storesund J.E."/>
            <person name="Kallscheuer N."/>
            <person name="Luecker S."/>
            <person name="Lage O.M."/>
            <person name="Pohl T."/>
            <person name="Merkel B.J."/>
            <person name="Hornburger P."/>
            <person name="Mueller R.-W."/>
            <person name="Bruemmer F."/>
            <person name="Labrenz M."/>
            <person name="Spormann A.M."/>
            <person name="Op den Camp H."/>
            <person name="Overmann J."/>
            <person name="Amann R."/>
            <person name="Jetten M.S.M."/>
            <person name="Mascher T."/>
            <person name="Medema M.H."/>
            <person name="Devos D.P."/>
            <person name="Kaster A.-K."/>
            <person name="Ovreas L."/>
            <person name="Rohde M."/>
            <person name="Galperin M.Y."/>
            <person name="Jogler C."/>
        </authorList>
    </citation>
    <scope>NUCLEOTIDE SEQUENCE [LARGE SCALE GENOMIC DNA]</scope>
    <source>
        <strain evidence="8 9">Q31a</strain>
    </source>
</reference>
<keyword evidence="9" id="KW-1185">Reference proteome</keyword>
<name>A0A518G9B7_9BACT</name>
<accession>A0A518G9B7</accession>
<dbReference type="RefSeq" id="WP_145079899.1">
    <property type="nucleotide sequence ID" value="NZ_CP036298.1"/>
</dbReference>
<dbReference type="InterPro" id="IPR002048">
    <property type="entry name" value="EF_hand_dom"/>
</dbReference>
<dbReference type="Pfam" id="PF13202">
    <property type="entry name" value="EF-hand_5"/>
    <property type="match status" value="3"/>
</dbReference>
<dbReference type="SUPFAM" id="SSF49785">
    <property type="entry name" value="Galactose-binding domain-like"/>
    <property type="match status" value="1"/>
</dbReference>
<dbReference type="GO" id="GO:0006508">
    <property type="term" value="P:proteolysis"/>
    <property type="evidence" value="ECO:0007669"/>
    <property type="project" value="UniProtKB-KW"/>
</dbReference>
<keyword evidence="3" id="KW-0677">Repeat</keyword>
<proteinExistence type="predicted"/>
<dbReference type="Pfam" id="PF01483">
    <property type="entry name" value="P_proprotein"/>
    <property type="match status" value="1"/>
</dbReference>
<evidence type="ECO:0000256" key="2">
    <source>
        <dbReference type="ARBA" id="ARBA00022723"/>
    </source>
</evidence>
<evidence type="ECO:0000256" key="5">
    <source>
        <dbReference type="SAM" id="SignalP"/>
    </source>
</evidence>
<dbReference type="PROSITE" id="PS00018">
    <property type="entry name" value="EF_HAND_1"/>
    <property type="match status" value="2"/>
</dbReference>
<dbReference type="GO" id="GO:0005509">
    <property type="term" value="F:calcium ion binding"/>
    <property type="evidence" value="ECO:0007669"/>
    <property type="project" value="InterPro"/>
</dbReference>
<dbReference type="InterPro" id="IPR018247">
    <property type="entry name" value="EF_Hand_1_Ca_BS"/>
</dbReference>
<evidence type="ECO:0000259" key="6">
    <source>
        <dbReference type="PROSITE" id="PS50222"/>
    </source>
</evidence>
<dbReference type="Gene3D" id="1.10.238.10">
    <property type="entry name" value="EF-hand"/>
    <property type="match status" value="1"/>
</dbReference>
<sequence length="437" mass="49674" precursor="true">MSIHRKLPLAPCLALVLLVPMSLAATAQVVGPDVQIQGFEKPAEDTVVPEFGTPSVKYPYNSEDLETADSLLRRYDSNRDGNIDATESVRARWTRGNPFELDFNRDGQVNRIELAQREALQRLERMRHSNNFFSLLKTREPRLVPSTEELSFRSRGDSQQSDRTSRYMTSTIIQRYDRNRDRVLDTWEQQGLGIDVSKVDENGDGKIGFGELDAWLHLQMQELSEDYSELLPDWFFERDVNKDGQIEMSEFATDWTAELVDEFAAMDTNGDGLLTTPEMLGAKSVVGGVFENPKAEMIPPRGNVLAEIEIEESLIIGKLEVELSITHTYTEHLDAYLLSPSGERVELFSKVGRSDDNFEETKFSDESREKIREGRAPFHGTYQPQAIEKRQPGLSQFEGQELQGVWQLMIGAERSDRFGMLHNWSLIVTPAKESSDE</sequence>
<dbReference type="PANTHER" id="PTHR10891">
    <property type="entry name" value="EF-HAND CALCIUM-BINDING DOMAIN CONTAINING PROTEIN"/>
    <property type="match status" value="1"/>
</dbReference>
<evidence type="ECO:0000256" key="3">
    <source>
        <dbReference type="ARBA" id="ARBA00022737"/>
    </source>
</evidence>
<dbReference type="KEGG" id="ahel:Q31a_34950"/>
<keyword evidence="5" id="KW-0732">Signal</keyword>
<keyword evidence="1" id="KW-0645">Protease</keyword>